<dbReference type="PROSITE" id="PS51683">
    <property type="entry name" value="SAM_OMT_II"/>
    <property type="match status" value="1"/>
</dbReference>
<keyword evidence="1 7" id="KW-0489">Methyltransferase</keyword>
<evidence type="ECO:0000256" key="4">
    <source>
        <dbReference type="PIRSR" id="PIRSR005739-1"/>
    </source>
</evidence>
<dbReference type="PANTHER" id="PTHR43712:SF2">
    <property type="entry name" value="O-METHYLTRANSFERASE CICE"/>
    <property type="match status" value="1"/>
</dbReference>
<dbReference type="InterPro" id="IPR012967">
    <property type="entry name" value="COMT_dimerisation"/>
</dbReference>
<organism evidence="7">
    <name type="scientific">Oscillatoriales cyanobacterium SpSt-402</name>
    <dbReference type="NCBI Taxonomy" id="2282168"/>
    <lineage>
        <taxon>Bacteria</taxon>
        <taxon>Bacillati</taxon>
        <taxon>Cyanobacteriota</taxon>
        <taxon>Cyanophyceae</taxon>
        <taxon>Oscillatoriophycideae</taxon>
        <taxon>Oscillatoriales</taxon>
    </lineage>
</organism>
<evidence type="ECO:0000313" key="7">
    <source>
        <dbReference type="EMBL" id="HGW94040.1"/>
    </source>
</evidence>
<dbReference type="EMBL" id="DSRD01000457">
    <property type="protein sequence ID" value="HGW94040.1"/>
    <property type="molecule type" value="Genomic_DNA"/>
</dbReference>
<dbReference type="GO" id="GO:0032259">
    <property type="term" value="P:methylation"/>
    <property type="evidence" value="ECO:0007669"/>
    <property type="project" value="UniProtKB-KW"/>
</dbReference>
<dbReference type="InterPro" id="IPR016461">
    <property type="entry name" value="COMT-like"/>
</dbReference>
<dbReference type="Gene3D" id="3.40.50.150">
    <property type="entry name" value="Vaccinia Virus protein VP39"/>
    <property type="match status" value="1"/>
</dbReference>
<feature type="domain" description="O-methyltransferase C-terminal" evidence="5">
    <location>
        <begin position="139"/>
        <end position="348"/>
    </location>
</feature>
<dbReference type="Pfam" id="PF00891">
    <property type="entry name" value="Methyltransf_2"/>
    <property type="match status" value="1"/>
</dbReference>
<dbReference type="InterPro" id="IPR029063">
    <property type="entry name" value="SAM-dependent_MTases_sf"/>
</dbReference>
<evidence type="ECO:0000256" key="1">
    <source>
        <dbReference type="ARBA" id="ARBA00022603"/>
    </source>
</evidence>
<gene>
    <name evidence="7" type="ORF">ENR47_07140</name>
</gene>
<keyword evidence="2 7" id="KW-0808">Transferase</keyword>
<dbReference type="GO" id="GO:0008171">
    <property type="term" value="F:O-methyltransferase activity"/>
    <property type="evidence" value="ECO:0007669"/>
    <property type="project" value="InterPro"/>
</dbReference>
<dbReference type="PIRSF" id="PIRSF005739">
    <property type="entry name" value="O-mtase"/>
    <property type="match status" value="1"/>
</dbReference>
<reference evidence="7" key="1">
    <citation type="journal article" date="2020" name="mSystems">
        <title>Genome- and Community-Level Interaction Insights into Carbon Utilization and Element Cycling Functions of Hydrothermarchaeota in Hydrothermal Sediment.</title>
        <authorList>
            <person name="Zhou Z."/>
            <person name="Liu Y."/>
            <person name="Xu W."/>
            <person name="Pan J."/>
            <person name="Luo Z.H."/>
            <person name="Li M."/>
        </authorList>
    </citation>
    <scope>NUCLEOTIDE SEQUENCE [LARGE SCALE GENOMIC DNA]</scope>
    <source>
        <strain evidence="7">SpSt-402</strain>
    </source>
</reference>
<evidence type="ECO:0000256" key="3">
    <source>
        <dbReference type="ARBA" id="ARBA00022691"/>
    </source>
</evidence>
<dbReference type="SUPFAM" id="SSF46785">
    <property type="entry name" value="Winged helix' DNA-binding domain"/>
    <property type="match status" value="1"/>
</dbReference>
<dbReference type="GO" id="GO:0046983">
    <property type="term" value="F:protein dimerization activity"/>
    <property type="evidence" value="ECO:0007669"/>
    <property type="project" value="InterPro"/>
</dbReference>
<accession>A0A832M318</accession>
<comment type="caution">
    <text evidence="7">The sequence shown here is derived from an EMBL/GenBank/DDBJ whole genome shotgun (WGS) entry which is preliminary data.</text>
</comment>
<evidence type="ECO:0000259" key="5">
    <source>
        <dbReference type="Pfam" id="PF00891"/>
    </source>
</evidence>
<evidence type="ECO:0000256" key="2">
    <source>
        <dbReference type="ARBA" id="ARBA00022679"/>
    </source>
</evidence>
<name>A0A832M318_9CYAN</name>
<feature type="active site" description="Proton acceptor" evidence="4">
    <location>
        <position position="276"/>
    </location>
</feature>
<dbReference type="Gene3D" id="1.10.10.10">
    <property type="entry name" value="Winged helix-like DNA-binding domain superfamily/Winged helix DNA-binding domain"/>
    <property type="match status" value="1"/>
</dbReference>
<dbReference type="CDD" id="cd02440">
    <property type="entry name" value="AdoMet_MTases"/>
    <property type="match status" value="1"/>
</dbReference>
<dbReference type="InterPro" id="IPR036388">
    <property type="entry name" value="WH-like_DNA-bd_sf"/>
</dbReference>
<dbReference type="InterPro" id="IPR001077">
    <property type="entry name" value="COMT_C"/>
</dbReference>
<dbReference type="InterPro" id="IPR036390">
    <property type="entry name" value="WH_DNA-bd_sf"/>
</dbReference>
<sequence>MPISEVSVSETTLFANREAVEEATSQVVQNSTPSPVMALNQLITATWISQAIYVTASLGIADLLKDGARSVEDLAQASGAKPIPLYRFLRALASVGVFTEVTPYHFGLTEMAYYLRSDVPNSLRYISMMLSDQWHWNAWGDVMHVVKTGQPAMQHLYQIDNTFEFLSKNAESGDIFNTAMVGWAETVHTACVDAYDFSGIQTIVDIAGGYGTLIAAILNANPSMQGILFDQPHVVAKANDLLESRGVSDRCKTLGGNFFESVPSGGDTYIMSHIVHDWGDHECIQFLRNIRQVIPAHGKLLIVDQVVPSGNTPHFSKLMDICMMIMYVAGKERTEEEFRNLFEAAGFRLVRILPTSSPMSILECVPV</sequence>
<feature type="domain" description="O-methyltransferase dimerisation" evidence="6">
    <location>
        <begin position="41"/>
        <end position="115"/>
    </location>
</feature>
<protein>
    <submittedName>
        <fullName evidence="7">Methyltransferase</fullName>
    </submittedName>
</protein>
<dbReference type="SUPFAM" id="SSF53335">
    <property type="entry name" value="S-adenosyl-L-methionine-dependent methyltransferases"/>
    <property type="match status" value="1"/>
</dbReference>
<dbReference type="AlphaFoldDB" id="A0A832M318"/>
<dbReference type="PANTHER" id="PTHR43712">
    <property type="entry name" value="PUTATIVE (AFU_ORTHOLOGUE AFUA_4G14580)-RELATED"/>
    <property type="match status" value="1"/>
</dbReference>
<keyword evidence="3" id="KW-0949">S-adenosyl-L-methionine</keyword>
<dbReference type="Pfam" id="PF08100">
    <property type="entry name" value="Dimerisation"/>
    <property type="match status" value="1"/>
</dbReference>
<proteinExistence type="predicted"/>
<evidence type="ECO:0000259" key="6">
    <source>
        <dbReference type="Pfam" id="PF08100"/>
    </source>
</evidence>